<reference evidence="4" key="2">
    <citation type="submission" date="2023-02" db="EMBL/GenBank/DDBJ databases">
        <authorList>
            <person name="Swenson N.G."/>
            <person name="Wegrzyn J.L."/>
            <person name="Mcevoy S.L."/>
        </authorList>
    </citation>
    <scope>NUCLEOTIDE SEQUENCE</scope>
    <source>
        <strain evidence="4">91603</strain>
        <tissue evidence="4">Leaf</tissue>
    </source>
</reference>
<evidence type="ECO:0000256" key="1">
    <source>
        <dbReference type="ARBA" id="ARBA00022946"/>
    </source>
</evidence>
<keyword evidence="5" id="KW-1185">Reference proteome</keyword>
<dbReference type="Gene3D" id="3.40.50.300">
    <property type="entry name" value="P-loop containing nucleotide triphosphate hydrolases"/>
    <property type="match status" value="1"/>
</dbReference>
<evidence type="ECO:0000313" key="4">
    <source>
        <dbReference type="EMBL" id="KAI9194774.1"/>
    </source>
</evidence>
<comment type="caution">
    <text evidence="4">The sequence shown here is derived from an EMBL/GenBank/DDBJ whole genome shotgun (WGS) entry which is preliminary data.</text>
</comment>
<feature type="transmembrane region" description="Helical" evidence="2">
    <location>
        <begin position="176"/>
        <end position="195"/>
    </location>
</feature>
<keyword evidence="2" id="KW-0472">Membrane</keyword>
<name>A0AAD5JMG0_ACENE</name>
<evidence type="ECO:0000256" key="2">
    <source>
        <dbReference type="SAM" id="Phobius"/>
    </source>
</evidence>
<sequence>MFVMRLLRPGIPLPGSEPRTPTTFVSVPYSEFLSRINSNQVHKVEVDGVHIMFKLKNEGSSQEIEPLRWVAVRSFKNWSRCTPLRGQLISRPLTRRCSIIRWSSALFYVAVLAGLLHRFPVSFTQHAAGQIGNRKSRGSGGAKVSEQGETITFADVAGVDKAKEELEEIVEFLRNIYGLVLILLEVFSCMTLFILQMGLPGTGKTLLAKAVAAEADVPFISYSASEFVELYAGMGASRIDALAKSHDGRYWIVSNDEQECQECHRLCFLGDSTDDLDAVKWELC</sequence>
<dbReference type="Pfam" id="PF00004">
    <property type="entry name" value="AAA"/>
    <property type="match status" value="1"/>
</dbReference>
<dbReference type="GO" id="GO:0009535">
    <property type="term" value="C:chloroplast thylakoid membrane"/>
    <property type="evidence" value="ECO:0007669"/>
    <property type="project" value="TreeGrafter"/>
</dbReference>
<dbReference type="Proteomes" id="UP001064489">
    <property type="component" value="Chromosome 1"/>
</dbReference>
<keyword evidence="2" id="KW-1133">Transmembrane helix</keyword>
<dbReference type="PANTHER" id="PTHR23076:SF49">
    <property type="entry name" value="ATP-DEPENDENT ZINC METALLOPROTEASE FTSH 7, CHLOROPLASTIC"/>
    <property type="match status" value="1"/>
</dbReference>
<dbReference type="GO" id="GO:0004176">
    <property type="term" value="F:ATP-dependent peptidase activity"/>
    <property type="evidence" value="ECO:0007669"/>
    <property type="project" value="TreeGrafter"/>
</dbReference>
<keyword evidence="1" id="KW-0809">Transit peptide</keyword>
<protein>
    <recommendedName>
        <fullName evidence="3">ATPase AAA-type core domain-containing protein</fullName>
    </recommendedName>
</protein>
<feature type="transmembrane region" description="Helical" evidence="2">
    <location>
        <begin position="99"/>
        <end position="116"/>
    </location>
</feature>
<dbReference type="GO" id="GO:0016887">
    <property type="term" value="F:ATP hydrolysis activity"/>
    <property type="evidence" value="ECO:0007669"/>
    <property type="project" value="InterPro"/>
</dbReference>
<feature type="domain" description="ATPase AAA-type core" evidence="3">
    <location>
        <begin position="195"/>
        <end position="244"/>
    </location>
</feature>
<evidence type="ECO:0000313" key="5">
    <source>
        <dbReference type="Proteomes" id="UP001064489"/>
    </source>
</evidence>
<dbReference type="SUPFAM" id="SSF52540">
    <property type="entry name" value="P-loop containing nucleoside triphosphate hydrolases"/>
    <property type="match status" value="1"/>
</dbReference>
<keyword evidence="2" id="KW-0812">Transmembrane</keyword>
<dbReference type="InterPro" id="IPR003959">
    <property type="entry name" value="ATPase_AAA_core"/>
</dbReference>
<dbReference type="InterPro" id="IPR027417">
    <property type="entry name" value="P-loop_NTPase"/>
</dbReference>
<dbReference type="PANTHER" id="PTHR23076">
    <property type="entry name" value="METALLOPROTEASE M41 FTSH"/>
    <property type="match status" value="1"/>
</dbReference>
<proteinExistence type="predicted"/>
<accession>A0AAD5JMG0</accession>
<gene>
    <name evidence="4" type="ORF">LWI28_009093</name>
</gene>
<dbReference type="GO" id="GO:0006508">
    <property type="term" value="P:proteolysis"/>
    <property type="evidence" value="ECO:0007669"/>
    <property type="project" value="TreeGrafter"/>
</dbReference>
<evidence type="ECO:0000259" key="3">
    <source>
        <dbReference type="Pfam" id="PF00004"/>
    </source>
</evidence>
<dbReference type="GO" id="GO:0005524">
    <property type="term" value="F:ATP binding"/>
    <property type="evidence" value="ECO:0007669"/>
    <property type="project" value="InterPro"/>
</dbReference>
<dbReference type="EMBL" id="JAJSOW010000003">
    <property type="protein sequence ID" value="KAI9194774.1"/>
    <property type="molecule type" value="Genomic_DNA"/>
</dbReference>
<dbReference type="AlphaFoldDB" id="A0AAD5JMG0"/>
<reference evidence="4" key="1">
    <citation type="journal article" date="2022" name="Plant J.">
        <title>Strategies of tolerance reflected in two North American maple genomes.</title>
        <authorList>
            <person name="McEvoy S.L."/>
            <person name="Sezen U.U."/>
            <person name="Trouern-Trend A."/>
            <person name="McMahon S.M."/>
            <person name="Schaberg P.G."/>
            <person name="Yang J."/>
            <person name="Wegrzyn J.L."/>
            <person name="Swenson N.G."/>
        </authorList>
    </citation>
    <scope>NUCLEOTIDE SEQUENCE</scope>
    <source>
        <strain evidence="4">91603</strain>
    </source>
</reference>
<organism evidence="4 5">
    <name type="scientific">Acer negundo</name>
    <name type="common">Box elder</name>
    <dbReference type="NCBI Taxonomy" id="4023"/>
    <lineage>
        <taxon>Eukaryota</taxon>
        <taxon>Viridiplantae</taxon>
        <taxon>Streptophyta</taxon>
        <taxon>Embryophyta</taxon>
        <taxon>Tracheophyta</taxon>
        <taxon>Spermatophyta</taxon>
        <taxon>Magnoliopsida</taxon>
        <taxon>eudicotyledons</taxon>
        <taxon>Gunneridae</taxon>
        <taxon>Pentapetalae</taxon>
        <taxon>rosids</taxon>
        <taxon>malvids</taxon>
        <taxon>Sapindales</taxon>
        <taxon>Sapindaceae</taxon>
        <taxon>Hippocastanoideae</taxon>
        <taxon>Acereae</taxon>
        <taxon>Acer</taxon>
    </lineage>
</organism>